<evidence type="ECO:0000313" key="1">
    <source>
        <dbReference type="EMBL" id="HIX06904.1"/>
    </source>
</evidence>
<dbReference type="Proteomes" id="UP000824204">
    <property type="component" value="Unassembled WGS sequence"/>
</dbReference>
<protein>
    <submittedName>
        <fullName evidence="1">Uncharacterized protein</fullName>
    </submittedName>
</protein>
<sequence>MVEQQLLPLLGDTQILRVQDFSSFFASEFPAGSRVALLFAEGERPAVRNHLFSALSPFSPLCAEVGRGAMGLFSLPDDVRAVVALGNRAIPAARFFATLRNAECAAVPTSPSAEECFAKTAPPPFAGYPLRPPQKILLSGNFLQTDCAAALAQTALSALCAEELRVHALFAERQPLAALESAAQSAASLSLSAGEDREQLFFASALFSLSRTQEFACMGMVQFLQSRMPQNAAKLAYSVLKTCAERELFLFEKAQPRPFFVPDYAARLRLCAERTGIAYKKLFANVRVPSGEESFERVRIFQQSRRRMADSARLLGEYIQKIARSYFAEGESARADTDEAYYLSPELTPLLSAPVLEREFGLLCSPAHMSAAAKEKDPA</sequence>
<dbReference type="EMBL" id="DXFX01000005">
    <property type="protein sequence ID" value="HIX06904.1"/>
    <property type="molecule type" value="Genomic_DNA"/>
</dbReference>
<evidence type="ECO:0000313" key="2">
    <source>
        <dbReference type="Proteomes" id="UP000824204"/>
    </source>
</evidence>
<name>A0A9D1V6G3_9FIRM</name>
<dbReference type="AlphaFoldDB" id="A0A9D1V6G3"/>
<reference evidence="1" key="1">
    <citation type="journal article" date="2021" name="PeerJ">
        <title>Extensive microbial diversity within the chicken gut microbiome revealed by metagenomics and culture.</title>
        <authorList>
            <person name="Gilroy R."/>
            <person name="Ravi A."/>
            <person name="Getino M."/>
            <person name="Pursley I."/>
            <person name="Horton D.L."/>
            <person name="Alikhan N.F."/>
            <person name="Baker D."/>
            <person name="Gharbi K."/>
            <person name="Hall N."/>
            <person name="Watson M."/>
            <person name="Adriaenssens E.M."/>
            <person name="Foster-Nyarko E."/>
            <person name="Jarju S."/>
            <person name="Secka A."/>
            <person name="Antonio M."/>
            <person name="Oren A."/>
            <person name="Chaudhuri R.R."/>
            <person name="La Ragione R."/>
            <person name="Hildebrand F."/>
            <person name="Pallen M.J."/>
        </authorList>
    </citation>
    <scope>NUCLEOTIDE SEQUENCE</scope>
    <source>
        <strain evidence="1">811</strain>
    </source>
</reference>
<accession>A0A9D1V6G3</accession>
<comment type="caution">
    <text evidence="1">The sequence shown here is derived from an EMBL/GenBank/DDBJ whole genome shotgun (WGS) entry which is preliminary data.</text>
</comment>
<gene>
    <name evidence="1" type="ORF">H9741_00345</name>
</gene>
<proteinExistence type="predicted"/>
<reference evidence="1" key="2">
    <citation type="submission" date="2021-04" db="EMBL/GenBank/DDBJ databases">
        <authorList>
            <person name="Gilroy R."/>
        </authorList>
    </citation>
    <scope>NUCLEOTIDE SEQUENCE</scope>
    <source>
        <strain evidence="1">811</strain>
    </source>
</reference>
<organism evidence="1 2">
    <name type="scientific">Candidatus Borkfalkia faecipullorum</name>
    <dbReference type="NCBI Taxonomy" id="2838510"/>
    <lineage>
        <taxon>Bacteria</taxon>
        <taxon>Bacillati</taxon>
        <taxon>Bacillota</taxon>
        <taxon>Clostridia</taxon>
        <taxon>Christensenellales</taxon>
        <taxon>Christensenellaceae</taxon>
        <taxon>Candidatus Borkfalkia</taxon>
    </lineage>
</organism>